<reference evidence="2 3" key="1">
    <citation type="submission" date="2016-10" db="EMBL/GenBank/DDBJ databases">
        <authorList>
            <person name="de Groot N.N."/>
        </authorList>
    </citation>
    <scope>NUCLEOTIDE SEQUENCE [LARGE SCALE GENOMIC DNA]</scope>
    <source>
        <strain evidence="2 3">DSM 19706</strain>
    </source>
</reference>
<sequence length="133" mass="14503">MKTLLCGTCAVMLTTFAMPAAAQQYQFEAADDSVTTKLCIEAVKDNKYAVKRLMRNVGTTGHNLHKAKFAANHVRCNDLPISQFAYKYGADSTANYLNKFSYGENKIGTTKVEIKDLAATNKTIVILVSSSAP</sequence>
<organism evidence="2 3">
    <name type="scientific">Thalassotalea agarivorans</name>
    <name type="common">Thalassomonas agarivorans</name>
    <dbReference type="NCBI Taxonomy" id="349064"/>
    <lineage>
        <taxon>Bacteria</taxon>
        <taxon>Pseudomonadati</taxon>
        <taxon>Pseudomonadota</taxon>
        <taxon>Gammaproteobacteria</taxon>
        <taxon>Alteromonadales</taxon>
        <taxon>Colwelliaceae</taxon>
        <taxon>Thalassotalea</taxon>
    </lineage>
</organism>
<dbReference type="EMBL" id="FOHK01000005">
    <property type="protein sequence ID" value="SET17634.1"/>
    <property type="molecule type" value="Genomic_DNA"/>
</dbReference>
<proteinExistence type="predicted"/>
<dbReference type="AlphaFoldDB" id="A0A1I0CDI8"/>
<keyword evidence="1" id="KW-0732">Signal</keyword>
<evidence type="ECO:0000313" key="3">
    <source>
        <dbReference type="Proteomes" id="UP000199308"/>
    </source>
</evidence>
<gene>
    <name evidence="2" type="ORF">SAMN05660429_01163</name>
</gene>
<dbReference type="RefSeq" id="WP_093328433.1">
    <property type="nucleotide sequence ID" value="NZ_AP027363.1"/>
</dbReference>
<dbReference type="InterPro" id="IPR022193">
    <property type="entry name" value="DUF3718"/>
</dbReference>
<keyword evidence="3" id="KW-1185">Reference proteome</keyword>
<evidence type="ECO:0000313" key="2">
    <source>
        <dbReference type="EMBL" id="SET17634.1"/>
    </source>
</evidence>
<name>A0A1I0CDI8_THASX</name>
<feature type="chain" id="PRO_5011755430" description="DUF3718 domain-containing protein" evidence="1">
    <location>
        <begin position="23"/>
        <end position="133"/>
    </location>
</feature>
<accession>A0A1I0CDI8</accession>
<evidence type="ECO:0008006" key="4">
    <source>
        <dbReference type="Google" id="ProtNLM"/>
    </source>
</evidence>
<dbReference type="Proteomes" id="UP000199308">
    <property type="component" value="Unassembled WGS sequence"/>
</dbReference>
<protein>
    <recommendedName>
        <fullName evidence="4">DUF3718 domain-containing protein</fullName>
    </recommendedName>
</protein>
<evidence type="ECO:0000256" key="1">
    <source>
        <dbReference type="SAM" id="SignalP"/>
    </source>
</evidence>
<dbReference type="Pfam" id="PF12514">
    <property type="entry name" value="DUF3718"/>
    <property type="match status" value="1"/>
</dbReference>
<dbReference type="OrthoDB" id="6401172at2"/>
<feature type="signal peptide" evidence="1">
    <location>
        <begin position="1"/>
        <end position="22"/>
    </location>
</feature>
<dbReference type="STRING" id="349064.SAMN05660429_01163"/>